<dbReference type="EMBL" id="WKRA01000024">
    <property type="protein sequence ID" value="MSD16914.1"/>
    <property type="molecule type" value="Genomic_DNA"/>
</dbReference>
<accession>A0A844E5M0</accession>
<evidence type="ECO:0000313" key="2">
    <source>
        <dbReference type="Proteomes" id="UP000431304"/>
    </source>
</evidence>
<reference evidence="1 2" key="1">
    <citation type="journal article" date="2019" name="Nat. Med.">
        <title>A library of human gut bacterial isolates paired with longitudinal multiomics data enables mechanistic microbiome research.</title>
        <authorList>
            <person name="Poyet M."/>
            <person name="Groussin M."/>
            <person name="Gibbons S.M."/>
            <person name="Avila-Pacheco J."/>
            <person name="Jiang X."/>
            <person name="Kearney S.M."/>
            <person name="Perrotta A.R."/>
            <person name="Berdy B."/>
            <person name="Zhao S."/>
            <person name="Lieberman T.D."/>
            <person name="Swanson P.K."/>
            <person name="Smith M."/>
            <person name="Roesemann S."/>
            <person name="Alexander J.E."/>
            <person name="Rich S.A."/>
            <person name="Livny J."/>
            <person name="Vlamakis H."/>
            <person name="Clish C."/>
            <person name="Bullock K."/>
            <person name="Deik A."/>
            <person name="Scott J."/>
            <person name="Pierce K.A."/>
            <person name="Xavier R.J."/>
            <person name="Alm E.J."/>
        </authorList>
    </citation>
    <scope>NUCLEOTIDE SEQUENCE [LARGE SCALE GENOMIC DNA]</scope>
    <source>
        <strain evidence="1 2">BIOML-A3</strain>
    </source>
</reference>
<dbReference type="AlphaFoldDB" id="A0A844E5M0"/>
<evidence type="ECO:0000313" key="1">
    <source>
        <dbReference type="EMBL" id="MSD16914.1"/>
    </source>
</evidence>
<sequence>MRKREVAELAAEMVLVLSEVPEDVYQREKIMVLLNSERSITKDCWKQIFSAAEQRRPLLLECKGV</sequence>
<comment type="caution">
    <text evidence="1">The sequence shown here is derived from an EMBL/GenBank/DDBJ whole genome shotgun (WGS) entry which is preliminary data.</text>
</comment>
<dbReference type="RefSeq" id="WP_154314925.1">
    <property type="nucleotide sequence ID" value="NZ_WKRA01000024.1"/>
</dbReference>
<proteinExistence type="predicted"/>
<organism evidence="1 2">
    <name type="scientific">Eubacterium ramulus</name>
    <dbReference type="NCBI Taxonomy" id="39490"/>
    <lineage>
        <taxon>Bacteria</taxon>
        <taxon>Bacillati</taxon>
        <taxon>Bacillota</taxon>
        <taxon>Clostridia</taxon>
        <taxon>Eubacteriales</taxon>
        <taxon>Eubacteriaceae</taxon>
        <taxon>Eubacterium</taxon>
    </lineage>
</organism>
<gene>
    <name evidence="1" type="ORF">GKE72_12775</name>
</gene>
<protein>
    <submittedName>
        <fullName evidence="1">Uncharacterized protein</fullName>
    </submittedName>
</protein>
<dbReference type="Proteomes" id="UP000431304">
    <property type="component" value="Unassembled WGS sequence"/>
</dbReference>
<name>A0A844E5M0_EUBRA</name>